<dbReference type="PANTHER" id="PTHR33710:SF71">
    <property type="entry name" value="ENDONUCLEASE_EXONUCLEASE_PHOSPHATASE DOMAIN-CONTAINING PROTEIN"/>
    <property type="match status" value="1"/>
</dbReference>
<accession>A0A445ANH9</accession>
<dbReference type="Gene3D" id="3.60.10.10">
    <property type="entry name" value="Endonuclease/exonuclease/phosphatase"/>
    <property type="match status" value="1"/>
</dbReference>
<gene>
    <name evidence="1" type="ORF">Ahy_B01g052070</name>
</gene>
<dbReference type="EMBL" id="SDMP01000011">
    <property type="protein sequence ID" value="RYR27988.1"/>
    <property type="molecule type" value="Genomic_DNA"/>
</dbReference>
<dbReference type="InterPro" id="IPR036691">
    <property type="entry name" value="Endo/exonu/phosph_ase_sf"/>
</dbReference>
<evidence type="ECO:0000313" key="2">
    <source>
        <dbReference type="Proteomes" id="UP000289738"/>
    </source>
</evidence>
<dbReference type="SUPFAM" id="SSF56219">
    <property type="entry name" value="DNase I-like"/>
    <property type="match status" value="1"/>
</dbReference>
<organism evidence="1 2">
    <name type="scientific">Arachis hypogaea</name>
    <name type="common">Peanut</name>
    <dbReference type="NCBI Taxonomy" id="3818"/>
    <lineage>
        <taxon>Eukaryota</taxon>
        <taxon>Viridiplantae</taxon>
        <taxon>Streptophyta</taxon>
        <taxon>Embryophyta</taxon>
        <taxon>Tracheophyta</taxon>
        <taxon>Spermatophyta</taxon>
        <taxon>Magnoliopsida</taxon>
        <taxon>eudicotyledons</taxon>
        <taxon>Gunneridae</taxon>
        <taxon>Pentapetalae</taxon>
        <taxon>rosids</taxon>
        <taxon>fabids</taxon>
        <taxon>Fabales</taxon>
        <taxon>Fabaceae</taxon>
        <taxon>Papilionoideae</taxon>
        <taxon>50 kb inversion clade</taxon>
        <taxon>dalbergioids sensu lato</taxon>
        <taxon>Dalbergieae</taxon>
        <taxon>Pterocarpus clade</taxon>
        <taxon>Arachis</taxon>
    </lineage>
</organism>
<comment type="caution">
    <text evidence="1">The sequence shown here is derived from an EMBL/GenBank/DDBJ whole genome shotgun (WGS) entry which is preliminary data.</text>
</comment>
<dbReference type="Proteomes" id="UP000289738">
    <property type="component" value="Chromosome B01"/>
</dbReference>
<protein>
    <recommendedName>
        <fullName evidence="3">Endonuclease/exonuclease/phosphatase domain-containing protein</fullName>
    </recommendedName>
</protein>
<sequence length="222" mass="26283">MLTAIYGSPQRSLRKQLWMDLEILSESMNLPWWVIGDFNAYLHDFERKGGSISQNNSACRDFQNCVSNCGLLNLGYSGWPYTWKRGSLFERLDRGLSNMEWQMCFPDVGIKHLSMLKSDHSPLLLQFSHLARPNRRRRPKFENSWNNCMNDFQNSLRIWNSNVFGDINKKKSRILRRQQGITNNISNGYNRFLEDLQGRLWAEYEETLAQEELLWFQKSRCN</sequence>
<evidence type="ECO:0008006" key="3">
    <source>
        <dbReference type="Google" id="ProtNLM"/>
    </source>
</evidence>
<keyword evidence="2" id="KW-1185">Reference proteome</keyword>
<reference evidence="1 2" key="1">
    <citation type="submission" date="2019-01" db="EMBL/GenBank/DDBJ databases">
        <title>Sequencing of cultivated peanut Arachis hypogaea provides insights into genome evolution and oil improvement.</title>
        <authorList>
            <person name="Chen X."/>
        </authorList>
    </citation>
    <scope>NUCLEOTIDE SEQUENCE [LARGE SCALE GENOMIC DNA]</scope>
    <source>
        <strain evidence="2">cv. Fuhuasheng</strain>
        <tissue evidence="1">Leaves</tissue>
    </source>
</reference>
<name>A0A445ANH9_ARAHY</name>
<proteinExistence type="predicted"/>
<dbReference type="PANTHER" id="PTHR33710">
    <property type="entry name" value="BNAC02G09200D PROTEIN"/>
    <property type="match status" value="1"/>
</dbReference>
<dbReference type="AlphaFoldDB" id="A0A445ANH9"/>
<evidence type="ECO:0000313" key="1">
    <source>
        <dbReference type="EMBL" id="RYR27988.1"/>
    </source>
</evidence>